<dbReference type="InterPro" id="IPR037219">
    <property type="entry name" value="Peptidase_M41-like"/>
</dbReference>
<dbReference type="Gene3D" id="3.40.50.300">
    <property type="entry name" value="P-loop containing nucleotide triphosphate hydrolases"/>
    <property type="match status" value="1"/>
</dbReference>
<feature type="transmembrane region" description="Helical" evidence="16">
    <location>
        <begin position="318"/>
        <end position="335"/>
    </location>
</feature>
<feature type="compositionally biased region" description="Pro residues" evidence="15">
    <location>
        <begin position="817"/>
        <end position="850"/>
    </location>
</feature>
<dbReference type="AlphaFoldDB" id="A0A6G1HYW9"/>
<keyword evidence="14 16" id="KW-0472">Membrane</keyword>
<evidence type="ECO:0000256" key="7">
    <source>
        <dbReference type="ARBA" id="ARBA00022723"/>
    </source>
</evidence>
<feature type="region of interest" description="Disordered" evidence="15">
    <location>
        <begin position="28"/>
        <end position="56"/>
    </location>
</feature>
<dbReference type="FunFam" id="1.20.58.760:FF:000002">
    <property type="entry name" value="ATP-dependent zinc metalloprotease FtsH"/>
    <property type="match status" value="1"/>
</dbReference>
<sequence>MALQSPVAVQAFASVTSEVLPSLSTAFHSPWRTLGRPSPPSTSRSNSVSQARQSPNIKMLEGRMLSTISRNGGSRAASTSVATALPDCRVSVPAASFSPQTADRVFQSAPTAVGLLSSAPRHVFRRANSLQPRVFLRPQRAQYSVLSRTTSSKITTMIPMGPGSAMQRRMFWGSNTSYNHLARMEQTANNNPGSASAQNAFYSALLRANRPDLVVQRYETGRVASNPACEQLYLRALEQLGAVDQSEGANTSVAAAPEQQQTNLNAVQYATAQAIGARARGANLAIEKGNTGARGSPIHVVVEETVGSHLFKWVKFCFWYIFAGWAFYVIVSFLIESTGILKRVSTQTNAEAKPELQTTKFTDVHGCEEAKEELQELVEFLKSPDKFSTLGGKLPKGVLLVGPPGTGKTLLARAVAGEAGVPFFYMSGSEFDEVYVGVGAKRVRELFAAARAKAPAIVFIDELDAIGGKRNERDAAYVKQTLNQLLTDLDGFDNNSGVIFLAATNFPELLDKALTRPGRFDRRVVVPLPDVRGRVSILKHHTKKMQIGTDVDVSILARGTPGFSGAELENLANQAAVHASKRKATKINMTDFEWAKDKILMGAERRSAVIQHKDKVMTAYHEGGHALVALFTPRADPLYKATIMPRGHALGITFQLPELDRVSMAKNEYLARIDVCMGGKVAEEMIYGAENVTSGASSDIQQATAIAYAMVTQMGMSDRLGNLDLHSDYARLPANTKQEIWEEVRRLVEEGKKRAQDLLTSKRKELDLLASALVEYETLGKEEIEKAIRGEKLPDRLTSGIDSPIKMPEVPISALPPATPPLPSPPGGPVAEPSPVPGGGEPPRPYPAGG</sequence>
<dbReference type="PANTHER" id="PTHR23076">
    <property type="entry name" value="METALLOPROTEASE M41 FTSH"/>
    <property type="match status" value="1"/>
</dbReference>
<comment type="subcellular location">
    <subcellularLocation>
        <location evidence="3">Membrane</location>
    </subcellularLocation>
    <subcellularLocation>
        <location evidence="2">Mitochondrion</location>
    </subcellularLocation>
</comment>
<keyword evidence="13" id="KW-0496">Mitochondrion</keyword>
<evidence type="ECO:0000256" key="15">
    <source>
        <dbReference type="SAM" id="MobiDB-lite"/>
    </source>
</evidence>
<keyword evidence="10" id="KW-0862">Zinc</keyword>
<evidence type="ECO:0000256" key="8">
    <source>
        <dbReference type="ARBA" id="ARBA00022741"/>
    </source>
</evidence>
<dbReference type="InterPro" id="IPR003593">
    <property type="entry name" value="AAA+_ATPase"/>
</dbReference>
<keyword evidence="9" id="KW-0378">Hydrolase</keyword>
<evidence type="ECO:0000256" key="1">
    <source>
        <dbReference type="ARBA" id="ARBA00001947"/>
    </source>
</evidence>
<reference evidence="18" key="1">
    <citation type="journal article" date="2020" name="Stud. Mycol.">
        <title>101 Dothideomycetes genomes: a test case for predicting lifestyles and emergence of pathogens.</title>
        <authorList>
            <person name="Haridas S."/>
            <person name="Albert R."/>
            <person name="Binder M."/>
            <person name="Bloem J."/>
            <person name="Labutti K."/>
            <person name="Salamov A."/>
            <person name="Andreopoulos B."/>
            <person name="Baker S."/>
            <person name="Barry K."/>
            <person name="Bills G."/>
            <person name="Bluhm B."/>
            <person name="Cannon C."/>
            <person name="Castanera R."/>
            <person name="Culley D."/>
            <person name="Daum C."/>
            <person name="Ezra D."/>
            <person name="Gonzalez J."/>
            <person name="Henrissat B."/>
            <person name="Kuo A."/>
            <person name="Liang C."/>
            <person name="Lipzen A."/>
            <person name="Lutzoni F."/>
            <person name="Magnuson J."/>
            <person name="Mondo S."/>
            <person name="Nolan M."/>
            <person name="Ohm R."/>
            <person name="Pangilinan J."/>
            <person name="Park H.-J."/>
            <person name="Ramirez L."/>
            <person name="Alfaro M."/>
            <person name="Sun H."/>
            <person name="Tritt A."/>
            <person name="Yoshinaga Y."/>
            <person name="Zwiers L.-H."/>
            <person name="Turgeon B."/>
            <person name="Goodwin S."/>
            <person name="Spatafora J."/>
            <person name="Crous P."/>
            <person name="Grigoriev I."/>
        </authorList>
    </citation>
    <scope>NUCLEOTIDE SEQUENCE</scope>
    <source>
        <strain evidence="18">CBS 262.69</strain>
    </source>
</reference>
<dbReference type="GO" id="GO:0005524">
    <property type="term" value="F:ATP binding"/>
    <property type="evidence" value="ECO:0007669"/>
    <property type="project" value="UniProtKB-KW"/>
</dbReference>
<dbReference type="Pfam" id="PF17862">
    <property type="entry name" value="AAA_lid_3"/>
    <property type="match status" value="1"/>
</dbReference>
<evidence type="ECO:0000256" key="10">
    <source>
        <dbReference type="ARBA" id="ARBA00022833"/>
    </source>
</evidence>
<evidence type="ECO:0000259" key="17">
    <source>
        <dbReference type="SMART" id="SM00382"/>
    </source>
</evidence>
<evidence type="ECO:0000256" key="2">
    <source>
        <dbReference type="ARBA" id="ARBA00004173"/>
    </source>
</evidence>
<evidence type="ECO:0000256" key="16">
    <source>
        <dbReference type="SAM" id="Phobius"/>
    </source>
</evidence>
<protein>
    <submittedName>
        <fullName evidence="18">ATP-dependent metallopeptidase Hfl</fullName>
    </submittedName>
</protein>
<dbReference type="GO" id="GO:0007005">
    <property type="term" value="P:mitochondrion organization"/>
    <property type="evidence" value="ECO:0007669"/>
    <property type="project" value="TreeGrafter"/>
</dbReference>
<dbReference type="PANTHER" id="PTHR23076:SF97">
    <property type="entry name" value="ATP-DEPENDENT ZINC METALLOPROTEASE YME1L1"/>
    <property type="match status" value="1"/>
</dbReference>
<keyword evidence="12" id="KW-0482">Metalloprotease</keyword>
<evidence type="ECO:0000256" key="9">
    <source>
        <dbReference type="ARBA" id="ARBA00022801"/>
    </source>
</evidence>
<dbReference type="Pfam" id="PF01434">
    <property type="entry name" value="Peptidase_M41"/>
    <property type="match status" value="1"/>
</dbReference>
<dbReference type="NCBIfam" id="TIGR01241">
    <property type="entry name" value="FtsH_fam"/>
    <property type="match status" value="1"/>
</dbReference>
<dbReference type="OrthoDB" id="1413014at2759"/>
<dbReference type="EMBL" id="ML996694">
    <property type="protein sequence ID" value="KAF2400935.1"/>
    <property type="molecule type" value="Genomic_DNA"/>
</dbReference>
<proteinExistence type="inferred from homology"/>
<dbReference type="SUPFAM" id="SSF52540">
    <property type="entry name" value="P-loop containing nucleoside triphosphate hydrolases"/>
    <property type="match status" value="1"/>
</dbReference>
<feature type="region of interest" description="Disordered" evidence="15">
    <location>
        <begin position="795"/>
        <end position="850"/>
    </location>
</feature>
<comment type="similarity">
    <text evidence="4">In the C-terminal section; belongs to the peptidase M41 family.</text>
</comment>
<evidence type="ECO:0000313" key="19">
    <source>
        <dbReference type="Proteomes" id="UP000799640"/>
    </source>
</evidence>
<keyword evidence="7" id="KW-0479">Metal-binding</keyword>
<keyword evidence="11" id="KW-0067">ATP-binding</keyword>
<dbReference type="InterPro" id="IPR000642">
    <property type="entry name" value="Peptidase_M41"/>
</dbReference>
<evidence type="ECO:0000256" key="11">
    <source>
        <dbReference type="ARBA" id="ARBA00022840"/>
    </source>
</evidence>
<keyword evidence="6" id="KW-0645">Protease</keyword>
<evidence type="ECO:0000256" key="6">
    <source>
        <dbReference type="ARBA" id="ARBA00022670"/>
    </source>
</evidence>
<evidence type="ECO:0000256" key="12">
    <source>
        <dbReference type="ARBA" id="ARBA00023049"/>
    </source>
</evidence>
<dbReference type="Gene3D" id="1.20.58.760">
    <property type="entry name" value="Peptidase M41"/>
    <property type="match status" value="1"/>
</dbReference>
<evidence type="ECO:0000256" key="5">
    <source>
        <dbReference type="ARBA" id="ARBA00010550"/>
    </source>
</evidence>
<feature type="domain" description="AAA+ ATPase" evidence="17">
    <location>
        <begin position="394"/>
        <end position="530"/>
    </location>
</feature>
<dbReference type="InterPro" id="IPR027417">
    <property type="entry name" value="P-loop_NTPase"/>
</dbReference>
<dbReference type="InterPro" id="IPR005936">
    <property type="entry name" value="FtsH"/>
</dbReference>
<dbReference type="InterPro" id="IPR048438">
    <property type="entry name" value="Yme1-like_N"/>
</dbReference>
<dbReference type="CDD" id="cd19501">
    <property type="entry name" value="RecA-like_FtsH"/>
    <property type="match status" value="1"/>
</dbReference>
<evidence type="ECO:0000256" key="14">
    <source>
        <dbReference type="ARBA" id="ARBA00023136"/>
    </source>
</evidence>
<dbReference type="FunFam" id="3.40.50.300:FF:000175">
    <property type="entry name" value="ATP-dependent zinc metalloprotease FTSH 4"/>
    <property type="match status" value="1"/>
</dbReference>
<evidence type="ECO:0000256" key="3">
    <source>
        <dbReference type="ARBA" id="ARBA00004370"/>
    </source>
</evidence>
<dbReference type="InterPro" id="IPR041569">
    <property type="entry name" value="AAA_lid_3"/>
</dbReference>
<dbReference type="SMART" id="SM00382">
    <property type="entry name" value="AAA"/>
    <property type="match status" value="1"/>
</dbReference>
<dbReference type="FunFam" id="1.10.8.60:FF:000001">
    <property type="entry name" value="ATP-dependent zinc metalloprotease FtsH"/>
    <property type="match status" value="1"/>
</dbReference>
<dbReference type="HAMAP" id="MF_01458">
    <property type="entry name" value="FtsH"/>
    <property type="match status" value="1"/>
</dbReference>
<keyword evidence="8" id="KW-0547">Nucleotide-binding</keyword>
<keyword evidence="16" id="KW-1133">Transmembrane helix</keyword>
<comment type="similarity">
    <text evidence="5">In the N-terminal section; belongs to the AAA ATPase family.</text>
</comment>
<dbReference type="GO" id="GO:0004176">
    <property type="term" value="F:ATP-dependent peptidase activity"/>
    <property type="evidence" value="ECO:0007669"/>
    <property type="project" value="InterPro"/>
</dbReference>
<dbReference type="GO" id="GO:0004222">
    <property type="term" value="F:metalloendopeptidase activity"/>
    <property type="evidence" value="ECO:0007669"/>
    <property type="project" value="InterPro"/>
</dbReference>
<name>A0A6G1HYW9_9PEZI</name>
<dbReference type="Pfam" id="PF21232">
    <property type="entry name" value="Yme1-like_N"/>
    <property type="match status" value="1"/>
</dbReference>
<dbReference type="InterPro" id="IPR003959">
    <property type="entry name" value="ATPase_AAA_core"/>
</dbReference>
<dbReference type="Pfam" id="PF00004">
    <property type="entry name" value="AAA"/>
    <property type="match status" value="1"/>
</dbReference>
<evidence type="ECO:0000256" key="13">
    <source>
        <dbReference type="ARBA" id="ARBA00023128"/>
    </source>
</evidence>
<dbReference type="GO" id="GO:0005743">
    <property type="term" value="C:mitochondrial inner membrane"/>
    <property type="evidence" value="ECO:0007669"/>
    <property type="project" value="TreeGrafter"/>
</dbReference>
<dbReference type="Gene3D" id="1.10.8.60">
    <property type="match status" value="1"/>
</dbReference>
<keyword evidence="19" id="KW-1185">Reference proteome</keyword>
<keyword evidence="16" id="KW-0812">Transmembrane</keyword>
<comment type="cofactor">
    <cofactor evidence="1">
        <name>Zn(2+)</name>
        <dbReference type="ChEBI" id="CHEBI:29105"/>
    </cofactor>
</comment>
<gene>
    <name evidence="18" type="ORF">EJ06DRAFT_509909</name>
</gene>
<dbReference type="Proteomes" id="UP000799640">
    <property type="component" value="Unassembled WGS sequence"/>
</dbReference>
<dbReference type="SUPFAM" id="SSF140990">
    <property type="entry name" value="FtsH protease domain-like"/>
    <property type="match status" value="1"/>
</dbReference>
<accession>A0A6G1HYW9</accession>
<evidence type="ECO:0000313" key="18">
    <source>
        <dbReference type="EMBL" id="KAF2400935.1"/>
    </source>
</evidence>
<dbReference type="GO" id="GO:0141164">
    <property type="term" value="P:mitochondrial protein quality control"/>
    <property type="evidence" value="ECO:0007669"/>
    <property type="project" value="UniProtKB-ARBA"/>
</dbReference>
<dbReference type="GO" id="GO:0016887">
    <property type="term" value="F:ATP hydrolysis activity"/>
    <property type="evidence" value="ECO:0007669"/>
    <property type="project" value="InterPro"/>
</dbReference>
<evidence type="ECO:0000256" key="4">
    <source>
        <dbReference type="ARBA" id="ARBA00010044"/>
    </source>
</evidence>
<dbReference type="GO" id="GO:0046872">
    <property type="term" value="F:metal ion binding"/>
    <property type="evidence" value="ECO:0007669"/>
    <property type="project" value="UniProtKB-KW"/>
</dbReference>
<organism evidence="18 19">
    <name type="scientific">Trichodelitschia bisporula</name>
    <dbReference type="NCBI Taxonomy" id="703511"/>
    <lineage>
        <taxon>Eukaryota</taxon>
        <taxon>Fungi</taxon>
        <taxon>Dikarya</taxon>
        <taxon>Ascomycota</taxon>
        <taxon>Pezizomycotina</taxon>
        <taxon>Dothideomycetes</taxon>
        <taxon>Dothideomycetes incertae sedis</taxon>
        <taxon>Phaeotrichales</taxon>
        <taxon>Phaeotrichaceae</taxon>
        <taxon>Trichodelitschia</taxon>
    </lineage>
</organism>